<name>A0A265NDT0_9BACI</name>
<reference evidence="6 7" key="1">
    <citation type="submission" date="2017-08" db="EMBL/GenBank/DDBJ databases">
        <title>Virgibacillus indicus sp. nov. and Virgibacillus profoundi sp. nov, two moderately halophilic bacteria isolated from marine sediment by using the Microfluidic Streak Plate.</title>
        <authorList>
            <person name="Xu B."/>
            <person name="Hu B."/>
            <person name="Wang J."/>
            <person name="Zhu Y."/>
            <person name="Huang L."/>
            <person name="Du W."/>
            <person name="Huang Y."/>
        </authorList>
    </citation>
    <scope>NUCLEOTIDE SEQUENCE [LARGE SCALE GENOMIC DNA]</scope>
    <source>
        <strain evidence="6 7">IO3-P2-C2</strain>
    </source>
</reference>
<comment type="cofactor">
    <cofactor evidence="1 4">
        <name>pyridoxal 5'-phosphate</name>
        <dbReference type="ChEBI" id="CHEBI:597326"/>
    </cofactor>
</comment>
<evidence type="ECO:0000256" key="3">
    <source>
        <dbReference type="ARBA" id="ARBA00023239"/>
    </source>
</evidence>
<dbReference type="Gene3D" id="3.40.50.1100">
    <property type="match status" value="2"/>
</dbReference>
<dbReference type="EC" id="4.3.1.18" evidence="4"/>
<dbReference type="InterPro" id="IPR036052">
    <property type="entry name" value="TrpB-like_PALP_sf"/>
</dbReference>
<dbReference type="InterPro" id="IPR001926">
    <property type="entry name" value="TrpB-like_PALP"/>
</dbReference>
<protein>
    <recommendedName>
        <fullName evidence="4">Probable D-serine dehydratase</fullName>
        <ecNumber evidence="4">4.3.1.18</ecNumber>
    </recommendedName>
    <alternativeName>
        <fullName evidence="4">D-serine deaminase</fullName>
        <shortName evidence="4">DSD</shortName>
    </alternativeName>
</protein>
<accession>A0A265NDT0</accession>
<gene>
    <name evidence="4" type="primary">dsdA</name>
    <name evidence="6" type="ORF">CIL03_03350</name>
</gene>
<evidence type="ECO:0000256" key="4">
    <source>
        <dbReference type="HAMAP-Rule" id="MF_01030"/>
    </source>
</evidence>
<dbReference type="GO" id="GO:0036088">
    <property type="term" value="P:D-serine catabolic process"/>
    <property type="evidence" value="ECO:0007669"/>
    <property type="project" value="TreeGrafter"/>
</dbReference>
<keyword evidence="3 4" id="KW-0456">Lyase</keyword>
<feature type="domain" description="Tryptophan synthase beta chain-like PALP" evidence="5">
    <location>
        <begin position="95"/>
        <end position="394"/>
    </location>
</feature>
<dbReference type="NCBIfam" id="NF002823">
    <property type="entry name" value="PRK02991.1"/>
    <property type="match status" value="1"/>
</dbReference>
<dbReference type="GO" id="GO:0009097">
    <property type="term" value="P:isoleucine biosynthetic process"/>
    <property type="evidence" value="ECO:0007669"/>
    <property type="project" value="TreeGrafter"/>
</dbReference>
<comment type="similarity">
    <text evidence="4">Belongs to the serine/threonine dehydratase family. DsdA subfamily.</text>
</comment>
<evidence type="ECO:0000313" key="6">
    <source>
        <dbReference type="EMBL" id="OZU90192.1"/>
    </source>
</evidence>
<dbReference type="InterPro" id="IPR011780">
    <property type="entry name" value="D_Ser_am_lyase"/>
</dbReference>
<dbReference type="EMBL" id="NPMS01000001">
    <property type="protein sequence ID" value="OZU90192.1"/>
    <property type="molecule type" value="Genomic_DNA"/>
</dbReference>
<evidence type="ECO:0000313" key="7">
    <source>
        <dbReference type="Proteomes" id="UP000216498"/>
    </source>
</evidence>
<organism evidence="6 7">
    <name type="scientific">Virgibacillus indicus</name>
    <dbReference type="NCBI Taxonomy" id="2024554"/>
    <lineage>
        <taxon>Bacteria</taxon>
        <taxon>Bacillati</taxon>
        <taxon>Bacillota</taxon>
        <taxon>Bacilli</taxon>
        <taxon>Bacillales</taxon>
        <taxon>Bacillaceae</taxon>
        <taxon>Virgibacillus</taxon>
    </lineage>
</organism>
<dbReference type="PANTHER" id="PTHR48078">
    <property type="entry name" value="THREONINE DEHYDRATASE, MITOCHONDRIAL-RELATED"/>
    <property type="match status" value="1"/>
</dbReference>
<dbReference type="PANTHER" id="PTHR48078:SF9">
    <property type="entry name" value="D-SERINE DEHYDRATASE"/>
    <property type="match status" value="1"/>
</dbReference>
<dbReference type="RefSeq" id="WP_094883789.1">
    <property type="nucleotide sequence ID" value="NZ_NPMS01000001.1"/>
</dbReference>
<dbReference type="OrthoDB" id="9780546at2"/>
<evidence type="ECO:0000256" key="1">
    <source>
        <dbReference type="ARBA" id="ARBA00001933"/>
    </source>
</evidence>
<dbReference type="SUPFAM" id="SSF53686">
    <property type="entry name" value="Tryptophan synthase beta subunit-like PLP-dependent enzymes"/>
    <property type="match status" value="1"/>
</dbReference>
<feature type="modified residue" description="N6-(pyridoxal phosphate)lysine" evidence="4">
    <location>
        <position position="119"/>
    </location>
</feature>
<dbReference type="GO" id="GO:0030170">
    <property type="term" value="F:pyridoxal phosphate binding"/>
    <property type="evidence" value="ECO:0007669"/>
    <property type="project" value="InterPro"/>
</dbReference>
<dbReference type="GO" id="GO:0008721">
    <property type="term" value="F:D-serine ammonia-lyase activity"/>
    <property type="evidence" value="ECO:0007669"/>
    <property type="project" value="UniProtKB-EC"/>
</dbReference>
<dbReference type="InterPro" id="IPR050147">
    <property type="entry name" value="Ser/Thr_Dehydratase"/>
</dbReference>
<keyword evidence="7" id="KW-1185">Reference proteome</keyword>
<dbReference type="NCBIfam" id="TIGR02035">
    <property type="entry name" value="D_Ser_am_lyase"/>
    <property type="match status" value="1"/>
</dbReference>
<dbReference type="HAMAP" id="MF_01030">
    <property type="entry name" value="D_Ser_dehydrat"/>
    <property type="match status" value="1"/>
</dbReference>
<dbReference type="GO" id="GO:0016836">
    <property type="term" value="F:hydro-lyase activity"/>
    <property type="evidence" value="ECO:0007669"/>
    <property type="project" value="UniProtKB-UniRule"/>
</dbReference>
<proteinExistence type="inferred from homology"/>
<dbReference type="Proteomes" id="UP000216498">
    <property type="component" value="Unassembled WGS sequence"/>
</dbReference>
<sequence length="444" mass="49113">MVFSENEIRIYKQDYPLLEGILNLKPTIWLNDSLKKSQQIPKLPITKQNMIEAEKLWTRFAPFLKKAFPELELTDGLIESPLTQIPNMKNALEDNYSAEINGNLFLKCDSELPVAGSIKARGGFYEILHYAENLAIGAGLIKPDENYEAFLSESFRRFFQQYSIGVGSTGNLGLSIGIMSAKLGFNVSVYMSADAKQWKKDLLREKGVTVHEFTGDFSVAIKAGRQQTLDDPNGYFVDDESSKHLFLGYSVAAFRLKKQLEENNIKVDADHPLFVYLPCGVGGAPGGITFGLKQVFGDHVHCFFVEPTHSPSVLIGLLTGEMNNVSVQDFGIDNHTEADGLAVGRPSSFATSISKHLVSGIYTIEDHELYKLLIMLADQENIYLEPSATAGLIGPQTISETNYLEHSNAENATHISWATGGALVPEADMQQFYAKGKNILEKAE</sequence>
<keyword evidence="2 4" id="KW-0663">Pyridoxal phosphate</keyword>
<evidence type="ECO:0000259" key="5">
    <source>
        <dbReference type="Pfam" id="PF00291"/>
    </source>
</evidence>
<dbReference type="AlphaFoldDB" id="A0A265NDT0"/>
<evidence type="ECO:0000256" key="2">
    <source>
        <dbReference type="ARBA" id="ARBA00022898"/>
    </source>
</evidence>
<dbReference type="Pfam" id="PF00291">
    <property type="entry name" value="PALP"/>
    <property type="match status" value="1"/>
</dbReference>
<comment type="catalytic activity">
    <reaction evidence="4">
        <text>D-serine = pyruvate + NH4(+)</text>
        <dbReference type="Rhea" id="RHEA:13977"/>
        <dbReference type="ChEBI" id="CHEBI:15361"/>
        <dbReference type="ChEBI" id="CHEBI:28938"/>
        <dbReference type="ChEBI" id="CHEBI:35247"/>
        <dbReference type="EC" id="4.3.1.18"/>
    </reaction>
</comment>
<comment type="caution">
    <text evidence="6">The sequence shown here is derived from an EMBL/GenBank/DDBJ whole genome shotgun (WGS) entry which is preliminary data.</text>
</comment>